<dbReference type="PANTHER" id="PTHR13610">
    <property type="entry name" value="METHYLTRANSFERASE DOMAIN-CONTAINING PROTEIN"/>
    <property type="match status" value="1"/>
</dbReference>
<organism evidence="8 9">
    <name type="scientific">Triparma verrucosa</name>
    <dbReference type="NCBI Taxonomy" id="1606542"/>
    <lineage>
        <taxon>Eukaryota</taxon>
        <taxon>Sar</taxon>
        <taxon>Stramenopiles</taxon>
        <taxon>Ochrophyta</taxon>
        <taxon>Bolidophyceae</taxon>
        <taxon>Parmales</taxon>
        <taxon>Triparmaceae</taxon>
        <taxon>Triparma</taxon>
    </lineage>
</organism>
<dbReference type="EC" id="2.1.1.33" evidence="3"/>
<dbReference type="GO" id="GO:0008176">
    <property type="term" value="F:tRNA (guanine(46)-N7)-methyltransferase activity"/>
    <property type="evidence" value="ECO:0007669"/>
    <property type="project" value="UniProtKB-EC"/>
</dbReference>
<keyword evidence="6" id="KW-0949">S-adenosyl-L-methionine</keyword>
<dbReference type="SUPFAM" id="SSF53335">
    <property type="entry name" value="S-adenosyl-L-methionine-dependent methyltransferases"/>
    <property type="match status" value="1"/>
</dbReference>
<comment type="similarity">
    <text evidence="2">Belongs to the ANT/ATPSC lysine N-methyltransferase family.</text>
</comment>
<gene>
    <name evidence="8" type="ORF">TrVE_jg4011</name>
</gene>
<evidence type="ECO:0000256" key="7">
    <source>
        <dbReference type="ARBA" id="ARBA00022694"/>
    </source>
</evidence>
<accession>A0A9W6ZAS9</accession>
<protein>
    <recommendedName>
        <fullName evidence="3">tRNA (guanine(46)-N(7))-methyltransferase</fullName>
        <ecNumber evidence="3">2.1.1.33</ecNumber>
    </recommendedName>
</protein>
<dbReference type="GO" id="GO:0016279">
    <property type="term" value="F:protein-lysine N-methyltransferase activity"/>
    <property type="evidence" value="ECO:0007669"/>
    <property type="project" value="InterPro"/>
</dbReference>
<dbReference type="InterPro" id="IPR026170">
    <property type="entry name" value="FAM173A/B"/>
</dbReference>
<keyword evidence="7" id="KW-0819">tRNA processing</keyword>
<proteinExistence type="inferred from homology"/>
<dbReference type="Proteomes" id="UP001165160">
    <property type="component" value="Unassembled WGS sequence"/>
</dbReference>
<dbReference type="Gene3D" id="3.40.50.150">
    <property type="entry name" value="Vaccinia Virus protein VP39"/>
    <property type="match status" value="1"/>
</dbReference>
<dbReference type="AlphaFoldDB" id="A0A9W6ZAS9"/>
<evidence type="ECO:0000256" key="4">
    <source>
        <dbReference type="ARBA" id="ARBA00022603"/>
    </source>
</evidence>
<evidence type="ECO:0000256" key="3">
    <source>
        <dbReference type="ARBA" id="ARBA00011977"/>
    </source>
</evidence>
<comment type="caution">
    <text evidence="8">The sequence shown here is derived from an EMBL/GenBank/DDBJ whole genome shotgun (WGS) entry which is preliminary data.</text>
</comment>
<evidence type="ECO:0000313" key="9">
    <source>
        <dbReference type="Proteomes" id="UP001165160"/>
    </source>
</evidence>
<evidence type="ECO:0000313" key="8">
    <source>
        <dbReference type="EMBL" id="GMH48801.1"/>
    </source>
</evidence>
<evidence type="ECO:0000256" key="6">
    <source>
        <dbReference type="ARBA" id="ARBA00022691"/>
    </source>
</evidence>
<keyword evidence="9" id="KW-1185">Reference proteome</keyword>
<keyword evidence="5" id="KW-0808">Transferase</keyword>
<evidence type="ECO:0000256" key="1">
    <source>
        <dbReference type="ARBA" id="ARBA00000142"/>
    </source>
</evidence>
<keyword evidence="4" id="KW-0489">Methyltransferase</keyword>
<dbReference type="EMBL" id="BRXX01000587">
    <property type="protein sequence ID" value="GMH48801.1"/>
    <property type="molecule type" value="Genomic_DNA"/>
</dbReference>
<dbReference type="PANTHER" id="PTHR13610:SF11">
    <property type="entry name" value="METHYLTRANSFERASE DOMAIN-CONTAINING PROTEIN"/>
    <property type="match status" value="1"/>
</dbReference>
<name>A0A9W6ZAS9_9STRA</name>
<dbReference type="InterPro" id="IPR003358">
    <property type="entry name" value="tRNA_(Gua-N-7)_MeTrfase_Trmb"/>
</dbReference>
<sequence>MLAPRKTLWSTPSSVSSLASSLLSPLSTDTIYDVGCGDARVLIHLAQTSPCLNLTGIEIDESRADQARDNVKKAKLNHRITILNENALYVDYSSCSIIFLYLVPRGLRLIKPLILSVPSYLKYYPSVLLKRKKLKVVTYMSGFVGEVPVREERVEAQKGSGWPVFYYEFYKVVGVDWLRVGGVVLFGVWLSRREKLN</sequence>
<dbReference type="GO" id="GO:1905706">
    <property type="term" value="P:regulation of mitochondrial ATP synthesis coupled proton transport"/>
    <property type="evidence" value="ECO:0007669"/>
    <property type="project" value="TreeGrafter"/>
</dbReference>
<dbReference type="CDD" id="cd02440">
    <property type="entry name" value="AdoMet_MTases"/>
    <property type="match status" value="1"/>
</dbReference>
<dbReference type="Pfam" id="PF02390">
    <property type="entry name" value="Methyltransf_4"/>
    <property type="match status" value="1"/>
</dbReference>
<evidence type="ECO:0000256" key="5">
    <source>
        <dbReference type="ARBA" id="ARBA00022679"/>
    </source>
</evidence>
<reference evidence="9" key="1">
    <citation type="journal article" date="2023" name="Commun. Biol.">
        <title>Genome analysis of Parmales, the sister group of diatoms, reveals the evolutionary specialization of diatoms from phago-mixotrophs to photoautotrophs.</title>
        <authorList>
            <person name="Ban H."/>
            <person name="Sato S."/>
            <person name="Yoshikawa S."/>
            <person name="Yamada K."/>
            <person name="Nakamura Y."/>
            <person name="Ichinomiya M."/>
            <person name="Sato N."/>
            <person name="Blanc-Mathieu R."/>
            <person name="Endo H."/>
            <person name="Kuwata A."/>
            <person name="Ogata H."/>
        </authorList>
    </citation>
    <scope>NUCLEOTIDE SEQUENCE [LARGE SCALE GENOMIC DNA]</scope>
    <source>
        <strain evidence="9">NIES 3699</strain>
    </source>
</reference>
<dbReference type="GO" id="GO:0005739">
    <property type="term" value="C:mitochondrion"/>
    <property type="evidence" value="ECO:0007669"/>
    <property type="project" value="TreeGrafter"/>
</dbReference>
<evidence type="ECO:0000256" key="2">
    <source>
        <dbReference type="ARBA" id="ARBA00010633"/>
    </source>
</evidence>
<dbReference type="InterPro" id="IPR029063">
    <property type="entry name" value="SAM-dependent_MTases_sf"/>
</dbReference>
<comment type="catalytic activity">
    <reaction evidence="1">
        <text>guanosine(46) in tRNA + S-adenosyl-L-methionine = N(7)-methylguanosine(46) in tRNA + S-adenosyl-L-homocysteine</text>
        <dbReference type="Rhea" id="RHEA:42708"/>
        <dbReference type="Rhea" id="RHEA-COMP:10188"/>
        <dbReference type="Rhea" id="RHEA-COMP:10189"/>
        <dbReference type="ChEBI" id="CHEBI:57856"/>
        <dbReference type="ChEBI" id="CHEBI:59789"/>
        <dbReference type="ChEBI" id="CHEBI:74269"/>
        <dbReference type="ChEBI" id="CHEBI:74480"/>
        <dbReference type="EC" id="2.1.1.33"/>
    </reaction>
</comment>